<organism evidence="3">
    <name type="scientific">Anopheles darlingi</name>
    <name type="common">Mosquito</name>
    <dbReference type="NCBI Taxonomy" id="43151"/>
    <lineage>
        <taxon>Eukaryota</taxon>
        <taxon>Metazoa</taxon>
        <taxon>Ecdysozoa</taxon>
        <taxon>Arthropoda</taxon>
        <taxon>Hexapoda</taxon>
        <taxon>Insecta</taxon>
        <taxon>Pterygota</taxon>
        <taxon>Neoptera</taxon>
        <taxon>Endopterygota</taxon>
        <taxon>Diptera</taxon>
        <taxon>Nematocera</taxon>
        <taxon>Culicoidea</taxon>
        <taxon>Culicidae</taxon>
        <taxon>Anophelinae</taxon>
        <taxon>Anopheles</taxon>
    </lineage>
</organism>
<dbReference type="EMBL" id="GGFL01014772">
    <property type="protein sequence ID" value="MBW78950.1"/>
    <property type="molecule type" value="Transcribed_RNA"/>
</dbReference>
<accession>A0A2M4DN06</accession>
<feature type="signal peptide" evidence="2">
    <location>
        <begin position="1"/>
        <end position="18"/>
    </location>
</feature>
<evidence type="ECO:0000256" key="2">
    <source>
        <dbReference type="SAM" id="SignalP"/>
    </source>
</evidence>
<feature type="region of interest" description="Disordered" evidence="1">
    <location>
        <begin position="83"/>
        <end position="127"/>
    </location>
</feature>
<proteinExistence type="predicted"/>
<feature type="chain" id="PRO_5014954262" evidence="2">
    <location>
        <begin position="19"/>
        <end position="127"/>
    </location>
</feature>
<name>A0A2M4DN06_ANODA</name>
<reference evidence="3" key="1">
    <citation type="submission" date="2018-01" db="EMBL/GenBank/DDBJ databases">
        <title>An insight into the sialome of Amazonian anophelines.</title>
        <authorList>
            <person name="Ribeiro J.M."/>
            <person name="Scarpassa V."/>
            <person name="Calvo E."/>
        </authorList>
    </citation>
    <scope>NUCLEOTIDE SEQUENCE</scope>
</reference>
<sequence length="127" mass="13367">MAGWFGAVSAVFGPGTRCCGCAVGCWLLTDGIATDDTVTPSSVSWCGFSSSSVRNSRSSSGCTCRARLYGMSCRVKFRATILSPGGRGCGRSKRQAGTGTRARDARTKLSYDRSQHAPDSTHTHTSC</sequence>
<evidence type="ECO:0000256" key="1">
    <source>
        <dbReference type="SAM" id="MobiDB-lite"/>
    </source>
</evidence>
<feature type="compositionally biased region" description="Basic and acidic residues" evidence="1">
    <location>
        <begin position="101"/>
        <end position="127"/>
    </location>
</feature>
<dbReference type="AlphaFoldDB" id="A0A2M4DN06"/>
<keyword evidence="2" id="KW-0732">Signal</keyword>
<evidence type="ECO:0000313" key="3">
    <source>
        <dbReference type="EMBL" id="MBW78950.1"/>
    </source>
</evidence>
<protein>
    <submittedName>
        <fullName evidence="3">Putative secreted protein</fullName>
    </submittedName>
</protein>